<evidence type="ECO:0000256" key="2">
    <source>
        <dbReference type="ARBA" id="ARBA00022448"/>
    </source>
</evidence>
<comment type="cofactor">
    <cofactor evidence="1">
        <name>heme</name>
        <dbReference type="ChEBI" id="CHEBI:30413"/>
    </cofactor>
</comment>
<protein>
    <submittedName>
        <fullName evidence="7">Globin</fullName>
    </submittedName>
</protein>
<dbReference type="GO" id="GO:0020037">
    <property type="term" value="F:heme binding"/>
    <property type="evidence" value="ECO:0007669"/>
    <property type="project" value="InterPro"/>
</dbReference>
<dbReference type="PANTHER" id="PTHR47366:SF1">
    <property type="entry name" value="TWO-ON-TWO HEMOGLOBIN-3"/>
    <property type="match status" value="1"/>
</dbReference>
<keyword evidence="3" id="KW-0349">Heme</keyword>
<keyword evidence="2" id="KW-0813">Transport</keyword>
<keyword evidence="5" id="KW-0408">Iron</keyword>
<dbReference type="PROSITE" id="PS01213">
    <property type="entry name" value="GLOBIN_FAM_2"/>
    <property type="match status" value="1"/>
</dbReference>
<dbReference type="Proteomes" id="UP000031278">
    <property type="component" value="Unassembled WGS sequence"/>
</dbReference>
<evidence type="ECO:0000256" key="5">
    <source>
        <dbReference type="ARBA" id="ARBA00023004"/>
    </source>
</evidence>
<dbReference type="InterPro" id="IPR044203">
    <property type="entry name" value="GlbO/GLB3-like"/>
</dbReference>
<dbReference type="GO" id="GO:0019825">
    <property type="term" value="F:oxygen binding"/>
    <property type="evidence" value="ECO:0007669"/>
    <property type="project" value="InterPro"/>
</dbReference>
<evidence type="ECO:0000313" key="7">
    <source>
        <dbReference type="EMBL" id="KHT62735.1"/>
    </source>
</evidence>
<dbReference type="GO" id="GO:0046872">
    <property type="term" value="F:metal ion binding"/>
    <property type="evidence" value="ECO:0007669"/>
    <property type="project" value="UniProtKB-KW"/>
</dbReference>
<sequence length="146" mass="16944">MKPYRPNDYSVRERTAPDYTVGENAFRAAGGEEGIRALVESFYHHMDSWPQARTVRQMHDDDLSESIDKLTTFLVGWFGGPARYEEKFGMLNLPGAHRHLAIGVAEKDMWLQCMQKALDDQDYDELFKRHVMVQLSFPAEMCRNRT</sequence>
<comment type="similarity">
    <text evidence="6">Belongs to the truncated hemoglobin family. Group II subfamily.</text>
</comment>
<dbReference type="InterPro" id="IPR019795">
    <property type="entry name" value="Globin_bac-like_CS"/>
</dbReference>
<dbReference type="PANTHER" id="PTHR47366">
    <property type="entry name" value="TWO-ON-TWO HEMOGLOBIN-3"/>
    <property type="match status" value="1"/>
</dbReference>
<dbReference type="InterPro" id="IPR012292">
    <property type="entry name" value="Globin/Proto"/>
</dbReference>
<dbReference type="SUPFAM" id="SSF46458">
    <property type="entry name" value="Globin-like"/>
    <property type="match status" value="1"/>
</dbReference>
<dbReference type="AlphaFoldDB" id="A0A0B9GD11"/>
<dbReference type="InterPro" id="IPR009050">
    <property type="entry name" value="Globin-like_sf"/>
</dbReference>
<comment type="caution">
    <text evidence="7">The sequence shown here is derived from an EMBL/GenBank/DDBJ whole genome shotgun (WGS) entry which is preliminary data.</text>
</comment>
<dbReference type="CDD" id="cd14773">
    <property type="entry name" value="TrHb2_PhHbO-like_O"/>
    <property type="match status" value="1"/>
</dbReference>
<evidence type="ECO:0000256" key="3">
    <source>
        <dbReference type="ARBA" id="ARBA00022617"/>
    </source>
</evidence>
<dbReference type="RefSeq" id="WP_039464305.1">
    <property type="nucleotide sequence ID" value="NZ_JWLZ01000172.1"/>
</dbReference>
<evidence type="ECO:0000313" key="8">
    <source>
        <dbReference type="Proteomes" id="UP000031278"/>
    </source>
</evidence>
<proteinExistence type="inferred from homology"/>
<dbReference type="EMBL" id="JWLZ01000172">
    <property type="protein sequence ID" value="KHT62735.1"/>
    <property type="molecule type" value="Genomic_DNA"/>
</dbReference>
<dbReference type="GO" id="GO:0005344">
    <property type="term" value="F:oxygen carrier activity"/>
    <property type="evidence" value="ECO:0007669"/>
    <property type="project" value="InterPro"/>
</dbReference>
<reference evidence="7 8" key="1">
    <citation type="submission" date="2014-12" db="EMBL/GenBank/DDBJ databases">
        <title>Genome sequencing of Photobacterium gaetbulicola AD005a.</title>
        <authorList>
            <person name="Adrian T.G.S."/>
            <person name="Chan K.G."/>
        </authorList>
    </citation>
    <scope>NUCLEOTIDE SEQUENCE [LARGE SCALE GENOMIC DNA]</scope>
    <source>
        <strain evidence="7 8">AD005a</strain>
    </source>
</reference>
<evidence type="ECO:0000256" key="6">
    <source>
        <dbReference type="ARBA" id="ARBA00034496"/>
    </source>
</evidence>
<name>A0A0B9GD11_9GAMM</name>
<organism evidence="7 8">
    <name type="scientific">Photobacterium gaetbulicola</name>
    <dbReference type="NCBI Taxonomy" id="1295392"/>
    <lineage>
        <taxon>Bacteria</taxon>
        <taxon>Pseudomonadati</taxon>
        <taxon>Pseudomonadota</taxon>
        <taxon>Gammaproteobacteria</taxon>
        <taxon>Vibrionales</taxon>
        <taxon>Vibrionaceae</taxon>
        <taxon>Photobacterium</taxon>
    </lineage>
</organism>
<accession>A0A0B9GD11</accession>
<evidence type="ECO:0000256" key="4">
    <source>
        <dbReference type="ARBA" id="ARBA00022723"/>
    </source>
</evidence>
<dbReference type="Pfam" id="PF01152">
    <property type="entry name" value="Bac_globin"/>
    <property type="match status" value="1"/>
</dbReference>
<evidence type="ECO:0000256" key="1">
    <source>
        <dbReference type="ARBA" id="ARBA00001971"/>
    </source>
</evidence>
<dbReference type="Gene3D" id="1.10.490.10">
    <property type="entry name" value="Globins"/>
    <property type="match status" value="1"/>
</dbReference>
<gene>
    <name evidence="7" type="ORF">RJ45_15950</name>
</gene>
<dbReference type="InterPro" id="IPR001486">
    <property type="entry name" value="Hemoglobin_trunc"/>
</dbReference>
<keyword evidence="4" id="KW-0479">Metal-binding</keyword>